<evidence type="ECO:0000313" key="3">
    <source>
        <dbReference type="Proteomes" id="UP000054270"/>
    </source>
</evidence>
<dbReference type="AlphaFoldDB" id="A0A0D2LD08"/>
<feature type="region of interest" description="Disordered" evidence="1">
    <location>
        <begin position="49"/>
        <end position="70"/>
    </location>
</feature>
<feature type="non-terminal residue" evidence="2">
    <location>
        <position position="122"/>
    </location>
</feature>
<gene>
    <name evidence="2" type="ORF">HYPSUDRAFT_85655</name>
</gene>
<evidence type="ECO:0000256" key="1">
    <source>
        <dbReference type="SAM" id="MobiDB-lite"/>
    </source>
</evidence>
<proteinExistence type="predicted"/>
<dbReference type="EMBL" id="KN817533">
    <property type="protein sequence ID" value="KJA25202.1"/>
    <property type="molecule type" value="Genomic_DNA"/>
</dbReference>
<organism evidence="2 3">
    <name type="scientific">Hypholoma sublateritium (strain FD-334 SS-4)</name>
    <dbReference type="NCBI Taxonomy" id="945553"/>
    <lineage>
        <taxon>Eukaryota</taxon>
        <taxon>Fungi</taxon>
        <taxon>Dikarya</taxon>
        <taxon>Basidiomycota</taxon>
        <taxon>Agaricomycotina</taxon>
        <taxon>Agaricomycetes</taxon>
        <taxon>Agaricomycetidae</taxon>
        <taxon>Agaricales</taxon>
        <taxon>Agaricineae</taxon>
        <taxon>Strophariaceae</taxon>
        <taxon>Hypholoma</taxon>
    </lineage>
</organism>
<dbReference type="Proteomes" id="UP000054270">
    <property type="component" value="Unassembled WGS sequence"/>
</dbReference>
<protein>
    <submittedName>
        <fullName evidence="2">Uncharacterized protein</fullName>
    </submittedName>
</protein>
<sequence length="122" mass="13450">MFCALLGAESYDPAPCAPDSKQLLQPVARSAMHLPLPHASPAIVQRVPGPLPHPSPLHAATPRHRTVRQPPGRVCSYPTCREQPRSCACMTACSPRYRNGAPRTRQCACVCIRRRRTSHYTV</sequence>
<accession>A0A0D2LD08</accession>
<evidence type="ECO:0000313" key="2">
    <source>
        <dbReference type="EMBL" id="KJA25202.1"/>
    </source>
</evidence>
<keyword evidence="3" id="KW-1185">Reference proteome</keyword>
<reference evidence="3" key="1">
    <citation type="submission" date="2014-04" db="EMBL/GenBank/DDBJ databases">
        <title>Evolutionary Origins and Diversification of the Mycorrhizal Mutualists.</title>
        <authorList>
            <consortium name="DOE Joint Genome Institute"/>
            <consortium name="Mycorrhizal Genomics Consortium"/>
            <person name="Kohler A."/>
            <person name="Kuo A."/>
            <person name="Nagy L.G."/>
            <person name="Floudas D."/>
            <person name="Copeland A."/>
            <person name="Barry K.W."/>
            <person name="Cichocki N."/>
            <person name="Veneault-Fourrey C."/>
            <person name="LaButti K."/>
            <person name="Lindquist E.A."/>
            <person name="Lipzen A."/>
            <person name="Lundell T."/>
            <person name="Morin E."/>
            <person name="Murat C."/>
            <person name="Riley R."/>
            <person name="Ohm R."/>
            <person name="Sun H."/>
            <person name="Tunlid A."/>
            <person name="Henrissat B."/>
            <person name="Grigoriev I.V."/>
            <person name="Hibbett D.S."/>
            <person name="Martin F."/>
        </authorList>
    </citation>
    <scope>NUCLEOTIDE SEQUENCE [LARGE SCALE GENOMIC DNA]</scope>
    <source>
        <strain evidence="3">FD-334 SS-4</strain>
    </source>
</reference>
<name>A0A0D2LD08_HYPSF</name>